<dbReference type="GO" id="GO:0007165">
    <property type="term" value="P:signal transduction"/>
    <property type="evidence" value="ECO:0007669"/>
    <property type="project" value="UniProtKB-KW"/>
</dbReference>
<dbReference type="EMBL" id="SNVJ01000003">
    <property type="protein sequence ID" value="MXP62607.1"/>
    <property type="molecule type" value="Genomic_DNA"/>
</dbReference>
<dbReference type="Pfam" id="PF00672">
    <property type="entry name" value="HAMP"/>
    <property type="match status" value="1"/>
</dbReference>
<dbReference type="Pfam" id="PF17200">
    <property type="entry name" value="sCache_2"/>
    <property type="match status" value="1"/>
</dbReference>
<comment type="similarity">
    <text evidence="7">Belongs to the methyl-accepting chemotaxis (MCP) protein family.</text>
</comment>
<evidence type="ECO:0000256" key="2">
    <source>
        <dbReference type="ARBA" id="ARBA00022475"/>
    </source>
</evidence>
<keyword evidence="14" id="KW-1185">Reference proteome</keyword>
<dbReference type="InterPro" id="IPR003660">
    <property type="entry name" value="HAMP_dom"/>
</dbReference>
<dbReference type="SMART" id="SM01049">
    <property type="entry name" value="Cache_2"/>
    <property type="match status" value="1"/>
</dbReference>
<accession>A0A845BB58</accession>
<keyword evidence="3 10" id="KW-0812">Transmembrane</keyword>
<dbReference type="InterPro" id="IPR004089">
    <property type="entry name" value="MCPsignal_dom"/>
</dbReference>
<dbReference type="SUPFAM" id="SSF58104">
    <property type="entry name" value="Methyl-accepting chemotaxis protein (MCP) signaling domain"/>
    <property type="match status" value="1"/>
</dbReference>
<evidence type="ECO:0000256" key="4">
    <source>
        <dbReference type="ARBA" id="ARBA00022989"/>
    </source>
</evidence>
<dbReference type="SMART" id="SM00283">
    <property type="entry name" value="MA"/>
    <property type="match status" value="1"/>
</dbReference>
<evidence type="ECO:0000256" key="7">
    <source>
        <dbReference type="ARBA" id="ARBA00029447"/>
    </source>
</evidence>
<feature type="transmembrane region" description="Helical" evidence="10">
    <location>
        <begin position="202"/>
        <end position="223"/>
    </location>
</feature>
<keyword evidence="9" id="KW-0175">Coiled coil</keyword>
<comment type="caution">
    <text evidence="13">The sequence shown here is derived from an EMBL/GenBank/DDBJ whole genome shotgun (WGS) entry which is preliminary data.</text>
</comment>
<evidence type="ECO:0000256" key="6">
    <source>
        <dbReference type="ARBA" id="ARBA00023224"/>
    </source>
</evidence>
<dbReference type="RefSeq" id="WP_160935734.1">
    <property type="nucleotide sequence ID" value="NZ_SNVJ01000003.1"/>
</dbReference>
<evidence type="ECO:0000259" key="12">
    <source>
        <dbReference type="PROSITE" id="PS50885"/>
    </source>
</evidence>
<protein>
    <submittedName>
        <fullName evidence="13">Methyl-accepting chemotaxis protein</fullName>
    </submittedName>
</protein>
<keyword evidence="2" id="KW-1003">Cell membrane</keyword>
<feature type="transmembrane region" description="Helical" evidence="10">
    <location>
        <begin position="20"/>
        <end position="41"/>
    </location>
</feature>
<dbReference type="Gene3D" id="6.10.340.10">
    <property type="match status" value="1"/>
</dbReference>
<keyword evidence="5 10" id="KW-0472">Membrane</keyword>
<dbReference type="PROSITE" id="PS50885">
    <property type="entry name" value="HAMP"/>
    <property type="match status" value="1"/>
</dbReference>
<gene>
    <name evidence="13" type="ORF">E0493_04475</name>
</gene>
<evidence type="ECO:0000256" key="3">
    <source>
        <dbReference type="ARBA" id="ARBA00022692"/>
    </source>
</evidence>
<dbReference type="GO" id="GO:0005886">
    <property type="term" value="C:plasma membrane"/>
    <property type="evidence" value="ECO:0007669"/>
    <property type="project" value="UniProtKB-SubCell"/>
</dbReference>
<proteinExistence type="inferred from homology"/>
<dbReference type="InterPro" id="IPR033480">
    <property type="entry name" value="sCache_2"/>
</dbReference>
<keyword evidence="4 10" id="KW-1133">Transmembrane helix</keyword>
<evidence type="ECO:0000256" key="1">
    <source>
        <dbReference type="ARBA" id="ARBA00004651"/>
    </source>
</evidence>
<dbReference type="PANTHER" id="PTHR32089">
    <property type="entry name" value="METHYL-ACCEPTING CHEMOTAXIS PROTEIN MCPB"/>
    <property type="match status" value="1"/>
</dbReference>
<keyword evidence="6 8" id="KW-0807">Transducer</keyword>
<evidence type="ECO:0000256" key="9">
    <source>
        <dbReference type="SAM" id="Coils"/>
    </source>
</evidence>
<dbReference type="Proteomes" id="UP000460715">
    <property type="component" value="Unassembled WGS sequence"/>
</dbReference>
<feature type="coiled-coil region" evidence="9">
    <location>
        <begin position="273"/>
        <end position="307"/>
    </location>
</feature>
<name>A0A845BB58_9PROT</name>
<dbReference type="Gene3D" id="3.30.450.20">
    <property type="entry name" value="PAS domain"/>
    <property type="match status" value="1"/>
</dbReference>
<dbReference type="SMART" id="SM00304">
    <property type="entry name" value="HAMP"/>
    <property type="match status" value="1"/>
</dbReference>
<dbReference type="AlphaFoldDB" id="A0A845BB58"/>
<evidence type="ECO:0000256" key="8">
    <source>
        <dbReference type="PROSITE-ProRule" id="PRU00284"/>
    </source>
</evidence>
<dbReference type="Gene3D" id="1.10.287.950">
    <property type="entry name" value="Methyl-accepting chemotaxis protein"/>
    <property type="match status" value="1"/>
</dbReference>
<evidence type="ECO:0000313" key="14">
    <source>
        <dbReference type="Proteomes" id="UP000460715"/>
    </source>
</evidence>
<dbReference type="Pfam" id="PF00015">
    <property type="entry name" value="MCPsignal"/>
    <property type="match status" value="1"/>
</dbReference>
<comment type="subcellular location">
    <subcellularLocation>
        <location evidence="1">Cell membrane</location>
        <topology evidence="1">Multi-pass membrane protein</topology>
    </subcellularLocation>
</comment>
<reference evidence="13 14" key="1">
    <citation type="submission" date="2019-03" db="EMBL/GenBank/DDBJ databases">
        <title>Roseomonas sp. a novel Roseomonas species isolated from Sea whip Gorgonian.</title>
        <authorList>
            <person name="Li F."/>
            <person name="Pan X."/>
            <person name="Huang S."/>
            <person name="Li Z."/>
            <person name="Meng B."/>
        </authorList>
    </citation>
    <scope>NUCLEOTIDE SEQUENCE [LARGE SCALE GENOMIC DNA]</scope>
    <source>
        <strain evidence="13 14">M0104</strain>
    </source>
</reference>
<evidence type="ECO:0000259" key="11">
    <source>
        <dbReference type="PROSITE" id="PS50111"/>
    </source>
</evidence>
<dbReference type="OrthoDB" id="7260004at2"/>
<evidence type="ECO:0000313" key="13">
    <source>
        <dbReference type="EMBL" id="MXP62607.1"/>
    </source>
</evidence>
<feature type="domain" description="HAMP" evidence="12">
    <location>
        <begin position="225"/>
        <end position="278"/>
    </location>
</feature>
<dbReference type="PANTHER" id="PTHR32089:SF112">
    <property type="entry name" value="LYSOZYME-LIKE PROTEIN-RELATED"/>
    <property type="match status" value="1"/>
</dbReference>
<sequence length="580" mass="59359">MSLSTHSPSLLARLPLACLPLAWRLGLVVLLAMAALAGFAAEAVHRQAAALEEGRMSMLRAVVESVVTIAANAEAEERAGRTSRAEAQARVLRAVRSLRYSGAEYVFITDMEPRVVMHPVKPSLEGQNVAAVRDPAGFPLFMALVETVRRSGSGFVSYLWPRPGSEQAVEKVSFVRGFAPWGWVIGTGVYVDDLRAVQWSSALTLGGMALGVAAVLGVLAALIGRGITRPLAALGARMQGLAAGDRAAPVPGLGRGDEIGRMAESVAVFRGALLEAEQMREEREAGRRQAEAQRQAAQQALAREVEASLGGVAAALAESATGLNRTSDGMAHTRQQVAGELSAVVAEAERTGGNVRAVAEAAEALAASVNAIAARVAESAGAAGRATAEAVRADEAVGSLAEMARRIGDVVKLISDIAGQTNLLALNATIEAARAGEAGKGFAVVASEVKALAGQTARATEEIGAQIGAMQRTTEQVVVTIRDVGAAIGESGAIAEAIAAAVMRQGEATREIARNVADAAAGSGRVAAGMGQMDQCIAADAAALEGMRKAGAAVARQGEALRAALSGLVGRLQGAAEARG</sequence>
<dbReference type="PROSITE" id="PS50111">
    <property type="entry name" value="CHEMOTAXIS_TRANSDUC_2"/>
    <property type="match status" value="1"/>
</dbReference>
<organism evidence="13 14">
    <name type="scientific">Teichococcus coralli</name>
    <dbReference type="NCBI Taxonomy" id="2545983"/>
    <lineage>
        <taxon>Bacteria</taxon>
        <taxon>Pseudomonadati</taxon>
        <taxon>Pseudomonadota</taxon>
        <taxon>Alphaproteobacteria</taxon>
        <taxon>Acetobacterales</taxon>
        <taxon>Roseomonadaceae</taxon>
        <taxon>Roseomonas</taxon>
    </lineage>
</organism>
<feature type="domain" description="Methyl-accepting transducer" evidence="11">
    <location>
        <begin position="305"/>
        <end position="555"/>
    </location>
</feature>
<evidence type="ECO:0000256" key="10">
    <source>
        <dbReference type="SAM" id="Phobius"/>
    </source>
</evidence>
<evidence type="ECO:0000256" key="5">
    <source>
        <dbReference type="ARBA" id="ARBA00023136"/>
    </source>
</evidence>
<dbReference type="CDD" id="cd06225">
    <property type="entry name" value="HAMP"/>
    <property type="match status" value="1"/>
</dbReference>